<dbReference type="InterPro" id="IPR003806">
    <property type="entry name" value="ATP-grasp_PylC-type"/>
</dbReference>
<feature type="domain" description="ATP-grasp" evidence="5">
    <location>
        <begin position="107"/>
        <end position="301"/>
    </location>
</feature>
<dbReference type="PANTHER" id="PTHR43585">
    <property type="entry name" value="FUMIPYRROLE BIOSYNTHESIS PROTEIN C"/>
    <property type="match status" value="1"/>
</dbReference>
<dbReference type="RefSeq" id="WP_262065036.1">
    <property type="nucleotide sequence ID" value="NZ_JAMXOD010000002.1"/>
</dbReference>
<evidence type="ECO:0000259" key="5">
    <source>
        <dbReference type="PROSITE" id="PS50975"/>
    </source>
</evidence>
<keyword evidence="3 4" id="KW-0067">ATP-binding</keyword>
<comment type="caution">
    <text evidence="6">The sequence shown here is derived from an EMBL/GenBank/DDBJ whole genome shotgun (WGS) entry which is preliminary data.</text>
</comment>
<dbReference type="PANTHER" id="PTHR43585:SF2">
    <property type="entry name" value="ATP-GRASP ENZYME FSQD"/>
    <property type="match status" value="1"/>
</dbReference>
<evidence type="ECO:0000256" key="3">
    <source>
        <dbReference type="ARBA" id="ARBA00022840"/>
    </source>
</evidence>
<proteinExistence type="predicted"/>
<accession>A0ABT1E5Y6</accession>
<dbReference type="Pfam" id="PF02655">
    <property type="entry name" value="ATP-grasp_3"/>
    <property type="match status" value="1"/>
</dbReference>
<dbReference type="PROSITE" id="PS50975">
    <property type="entry name" value="ATP_GRASP"/>
    <property type="match status" value="1"/>
</dbReference>
<dbReference type="Gene3D" id="3.40.50.20">
    <property type="match status" value="1"/>
</dbReference>
<evidence type="ECO:0000256" key="1">
    <source>
        <dbReference type="ARBA" id="ARBA00022598"/>
    </source>
</evidence>
<protein>
    <submittedName>
        <fullName evidence="6">ATP-grasp domain-containing protein</fullName>
    </submittedName>
</protein>
<gene>
    <name evidence="6" type="ORF">NK125_02360</name>
</gene>
<evidence type="ECO:0000256" key="2">
    <source>
        <dbReference type="ARBA" id="ARBA00022741"/>
    </source>
</evidence>
<keyword evidence="2 4" id="KW-0547">Nucleotide-binding</keyword>
<dbReference type="EMBL" id="JAMZFW010000002">
    <property type="protein sequence ID" value="MCP1101254.1"/>
    <property type="molecule type" value="Genomic_DNA"/>
</dbReference>
<evidence type="ECO:0000256" key="4">
    <source>
        <dbReference type="PROSITE-ProRule" id="PRU00409"/>
    </source>
</evidence>
<organism evidence="6 7">
    <name type="scientific">Aequitasia blattaphilus</name>
    <dbReference type="NCBI Taxonomy" id="2949332"/>
    <lineage>
        <taxon>Bacteria</taxon>
        <taxon>Bacillati</taxon>
        <taxon>Bacillota</taxon>
        <taxon>Clostridia</taxon>
        <taxon>Lachnospirales</taxon>
        <taxon>Lachnospiraceae</taxon>
        <taxon>Aequitasia</taxon>
    </lineage>
</organism>
<dbReference type="SUPFAM" id="SSF56059">
    <property type="entry name" value="Glutathione synthetase ATP-binding domain-like"/>
    <property type="match status" value="1"/>
</dbReference>
<evidence type="ECO:0000313" key="7">
    <source>
        <dbReference type="Proteomes" id="UP001523566"/>
    </source>
</evidence>
<dbReference type="Gene3D" id="3.30.470.20">
    <property type="entry name" value="ATP-grasp fold, B domain"/>
    <property type="match status" value="1"/>
</dbReference>
<reference evidence="6 7" key="1">
    <citation type="journal article" date="2022" name="Genome Biol. Evol.">
        <title>Host diet, physiology and behaviors set the stage for Lachnospiraceae cladogenesis.</title>
        <authorList>
            <person name="Vera-Ponce De Leon A."/>
            <person name="Schneider M."/>
            <person name="Jahnes B.C."/>
            <person name="Sadowski V."/>
            <person name="Camuy-Velez L.A."/>
            <person name="Duan J."/>
            <person name="Sabree Z.L."/>
        </authorList>
    </citation>
    <scope>NUCLEOTIDE SEQUENCE [LARGE SCALE GENOMIC DNA]</scope>
    <source>
        <strain evidence="6 7">PAL113</strain>
    </source>
</reference>
<sequence length="395" mass="43732">MKKIMILGAGIYQVQLIKKVNELGMQSIVCSIPGNYPGFKDAHKSYYVDTRDSDQIIEIASKEKIDGICTSGTDVAVSTIGKVCDALSLCGITYRAAQKATDKKMMKKAFLENGVETAEFRVVSSAAEAEDAFFALNSNVIMKVTDKSGSRGIVQIKEYDKVKETYERLIQETEKDYLVVEEFIKGHEIGIDAIVQNKKVIMMAPHDKITYNYMGTGIPIGHVFPYLSNDVLNSQIHEQVKKVISALELDNCAVNMDVFITDDGQIKIIEAGARAGATGIPELLSLFYDIDFYKCIIQIALGEKLELEMKPKGFCASRLLFSEFGGVLNNVEIMKGMDKIKIDLDISKGDRVEAFSNGTCRFGQALICESSQENVNDFVENFNQYIRCDIGDGNG</sequence>
<keyword evidence="7" id="KW-1185">Reference proteome</keyword>
<evidence type="ECO:0000313" key="6">
    <source>
        <dbReference type="EMBL" id="MCP1101254.1"/>
    </source>
</evidence>
<dbReference type="InterPro" id="IPR011761">
    <property type="entry name" value="ATP-grasp"/>
</dbReference>
<name>A0ABT1E5Y6_9FIRM</name>
<dbReference type="InterPro" id="IPR052032">
    <property type="entry name" value="ATP-dep_AA_Ligase"/>
</dbReference>
<keyword evidence="1" id="KW-0436">Ligase</keyword>
<dbReference type="Proteomes" id="UP001523566">
    <property type="component" value="Unassembled WGS sequence"/>
</dbReference>